<reference evidence="2 3" key="1">
    <citation type="journal article" date="2018" name="Appl. Microbiol. Biotechnol.">
        <title>Co-cultivation of the strictly anaerobic methanogen Methanosarcina barkeri with aerobic methanotrophs in an oxygen-limited membrane bioreactor.</title>
        <authorList>
            <person name="In 't Zandt M.H."/>
            <person name="van den Bosch T.J.M."/>
            <person name="Rijkers R."/>
            <person name="van Kessel M.A.H.J."/>
            <person name="Jetten M.S.M."/>
            <person name="Welte C.U."/>
        </authorList>
    </citation>
    <scope>NUCLEOTIDE SEQUENCE [LARGE SCALE GENOMIC DNA]</scope>
    <source>
        <strain evidence="2 3">DSM 17706</strain>
    </source>
</reference>
<name>A0A2U1SMW0_METSR</name>
<keyword evidence="1" id="KW-1133">Transmembrane helix</keyword>
<feature type="transmembrane region" description="Helical" evidence="1">
    <location>
        <begin position="44"/>
        <end position="65"/>
    </location>
</feature>
<evidence type="ECO:0000313" key="3">
    <source>
        <dbReference type="Proteomes" id="UP000245137"/>
    </source>
</evidence>
<accession>A0A2U1SMW0</accession>
<feature type="transmembrane region" description="Helical" evidence="1">
    <location>
        <begin position="12"/>
        <end position="32"/>
    </location>
</feature>
<organism evidence="2 3">
    <name type="scientific">Methylosinus sporium</name>
    <dbReference type="NCBI Taxonomy" id="428"/>
    <lineage>
        <taxon>Bacteria</taxon>
        <taxon>Pseudomonadati</taxon>
        <taxon>Pseudomonadota</taxon>
        <taxon>Alphaproteobacteria</taxon>
        <taxon>Hyphomicrobiales</taxon>
        <taxon>Methylocystaceae</taxon>
        <taxon>Methylosinus</taxon>
    </lineage>
</organism>
<evidence type="ECO:0000313" key="2">
    <source>
        <dbReference type="EMBL" id="PWB92951.1"/>
    </source>
</evidence>
<sequence length="144" mass="16256">MFAHDVAGELEGVLRHILLPLAILSIAIRAFLHWAQKTKDWRPWISPGPLALLLAMLATPVYLLLVMRFQSFYSGDFSIEHIVAGVVMALFLSAPLLCLLGPAFWLLRWRAARGRWAPSDGTLYTFGVFCIVAEYLWLSYVLSH</sequence>
<proteinExistence type="predicted"/>
<keyword evidence="1" id="KW-0472">Membrane</keyword>
<dbReference type="EMBL" id="PUIV01000032">
    <property type="protein sequence ID" value="PWB92951.1"/>
    <property type="molecule type" value="Genomic_DNA"/>
</dbReference>
<protein>
    <submittedName>
        <fullName evidence="2">Uncharacterized protein</fullName>
    </submittedName>
</protein>
<feature type="transmembrane region" description="Helical" evidence="1">
    <location>
        <begin position="121"/>
        <end position="142"/>
    </location>
</feature>
<feature type="transmembrane region" description="Helical" evidence="1">
    <location>
        <begin position="85"/>
        <end position="109"/>
    </location>
</feature>
<keyword evidence="1" id="KW-0812">Transmembrane</keyword>
<gene>
    <name evidence="2" type="ORF">C5689_15730</name>
</gene>
<dbReference type="AlphaFoldDB" id="A0A2U1SMW0"/>
<dbReference type="Proteomes" id="UP000245137">
    <property type="component" value="Unassembled WGS sequence"/>
</dbReference>
<evidence type="ECO:0000256" key="1">
    <source>
        <dbReference type="SAM" id="Phobius"/>
    </source>
</evidence>
<keyword evidence="3" id="KW-1185">Reference proteome</keyword>
<comment type="caution">
    <text evidence="2">The sequence shown here is derived from an EMBL/GenBank/DDBJ whole genome shotgun (WGS) entry which is preliminary data.</text>
</comment>